<keyword evidence="1 2" id="KW-0728">SH3 domain</keyword>
<dbReference type="OrthoDB" id="5340910at2759"/>
<dbReference type="SMART" id="SM00326">
    <property type="entry name" value="SH3"/>
    <property type="match status" value="1"/>
</dbReference>
<organism evidence="6 7">
    <name type="scientific">Asterophora parasitica</name>
    <dbReference type="NCBI Taxonomy" id="117018"/>
    <lineage>
        <taxon>Eukaryota</taxon>
        <taxon>Fungi</taxon>
        <taxon>Dikarya</taxon>
        <taxon>Basidiomycota</taxon>
        <taxon>Agaricomycotina</taxon>
        <taxon>Agaricomycetes</taxon>
        <taxon>Agaricomycetidae</taxon>
        <taxon>Agaricales</taxon>
        <taxon>Tricholomatineae</taxon>
        <taxon>Lyophyllaceae</taxon>
        <taxon>Asterophora</taxon>
    </lineage>
</organism>
<dbReference type="Pfam" id="PF14604">
    <property type="entry name" value="SH3_9"/>
    <property type="match status" value="1"/>
</dbReference>
<proteinExistence type="predicted"/>
<feature type="compositionally biased region" description="Polar residues" evidence="3">
    <location>
        <begin position="201"/>
        <end position="211"/>
    </location>
</feature>
<evidence type="ECO:0000256" key="1">
    <source>
        <dbReference type="ARBA" id="ARBA00022443"/>
    </source>
</evidence>
<feature type="domain" description="SH3" evidence="5">
    <location>
        <begin position="257"/>
        <end position="317"/>
    </location>
</feature>
<keyword evidence="4" id="KW-0812">Transmembrane</keyword>
<evidence type="ECO:0000256" key="2">
    <source>
        <dbReference type="PROSITE-ProRule" id="PRU00192"/>
    </source>
</evidence>
<evidence type="ECO:0000256" key="4">
    <source>
        <dbReference type="SAM" id="Phobius"/>
    </source>
</evidence>
<feature type="transmembrane region" description="Helical" evidence="4">
    <location>
        <begin position="123"/>
        <end position="145"/>
    </location>
</feature>
<gene>
    <name evidence="6" type="ORF">DXG03_001923</name>
</gene>
<feature type="region of interest" description="Disordered" evidence="3">
    <location>
        <begin position="1"/>
        <end position="30"/>
    </location>
</feature>
<dbReference type="AlphaFoldDB" id="A0A9P7K8Y1"/>
<comment type="caution">
    <text evidence="6">The sequence shown here is derived from an EMBL/GenBank/DDBJ whole genome shotgun (WGS) entry which is preliminary data.</text>
</comment>
<reference evidence="6" key="1">
    <citation type="submission" date="2020-07" db="EMBL/GenBank/DDBJ databases">
        <authorList>
            <person name="Nieuwenhuis M."/>
            <person name="Van De Peppel L.J.J."/>
        </authorList>
    </citation>
    <scope>NUCLEOTIDE SEQUENCE</scope>
    <source>
        <strain evidence="6">AP01</strain>
        <tissue evidence="6">Mycelium</tissue>
    </source>
</reference>
<accession>A0A9P7K8Y1</accession>
<dbReference type="PROSITE" id="PS50002">
    <property type="entry name" value="SH3"/>
    <property type="match status" value="1"/>
</dbReference>
<feature type="region of interest" description="Disordered" evidence="3">
    <location>
        <begin position="57"/>
        <end position="118"/>
    </location>
</feature>
<evidence type="ECO:0000313" key="7">
    <source>
        <dbReference type="Proteomes" id="UP000775547"/>
    </source>
</evidence>
<keyword evidence="4" id="KW-0472">Membrane</keyword>
<dbReference type="SUPFAM" id="SSF50044">
    <property type="entry name" value="SH3-domain"/>
    <property type="match status" value="1"/>
</dbReference>
<keyword evidence="7" id="KW-1185">Reference proteome</keyword>
<evidence type="ECO:0000259" key="5">
    <source>
        <dbReference type="PROSITE" id="PS50002"/>
    </source>
</evidence>
<sequence length="343" mass="35888">MTFQHRPSAERARHRKRIPQVFDDDGVLPGPITLTVTEVVQESPSSSPVVTPTVTVFVPPGGPASSSSSSPSPDPTIDPSSGTDPTVPIERPTPSISANNDGGETNPIDTSGANASSSTGIPAGSVVGIVLALVVLISAGIIIWLRRRAIAKRVKKSQAWTNKPSHRPSLSWIGPKDVKGDTLYPNKSSTAPPTMAGGPPQSLTFGPSANGLSYMPSPVPPRPPRAAGMFDNPPTPTIVSPVMSPSSGRLAPFASPIPADSGKVISTFIPTLPDELSISVGEVIRVHAEYDDGWAMCSNARGETGMVPLECLDRSSSSPNTLREFKKLARVSSLAPNPYGGYY</sequence>
<evidence type="ECO:0000313" key="6">
    <source>
        <dbReference type="EMBL" id="KAG5642881.1"/>
    </source>
</evidence>
<dbReference type="Gene3D" id="2.30.30.40">
    <property type="entry name" value="SH3 Domains"/>
    <property type="match status" value="1"/>
</dbReference>
<evidence type="ECO:0000256" key="3">
    <source>
        <dbReference type="SAM" id="MobiDB-lite"/>
    </source>
</evidence>
<feature type="region of interest" description="Disordered" evidence="3">
    <location>
        <begin position="185"/>
        <end position="221"/>
    </location>
</feature>
<protein>
    <recommendedName>
        <fullName evidence="5">SH3 domain-containing protein</fullName>
    </recommendedName>
</protein>
<keyword evidence="4" id="KW-1133">Transmembrane helix</keyword>
<dbReference type="Proteomes" id="UP000775547">
    <property type="component" value="Unassembled WGS sequence"/>
</dbReference>
<feature type="compositionally biased region" description="Polar residues" evidence="3">
    <location>
        <begin position="94"/>
        <end position="118"/>
    </location>
</feature>
<dbReference type="InterPro" id="IPR036028">
    <property type="entry name" value="SH3-like_dom_sf"/>
</dbReference>
<reference evidence="6" key="2">
    <citation type="submission" date="2021-10" db="EMBL/GenBank/DDBJ databases">
        <title>Phylogenomics reveals ancestral predisposition of the termite-cultivated fungus Termitomyces towards a domesticated lifestyle.</title>
        <authorList>
            <person name="Auxier B."/>
            <person name="Grum-Grzhimaylo A."/>
            <person name="Cardenas M.E."/>
            <person name="Lodge J.D."/>
            <person name="Laessoe T."/>
            <person name="Pedersen O."/>
            <person name="Smith M.E."/>
            <person name="Kuyper T.W."/>
            <person name="Franco-Molano E.A."/>
            <person name="Baroni T.J."/>
            <person name="Aanen D.K."/>
        </authorList>
    </citation>
    <scope>NUCLEOTIDE SEQUENCE</scope>
    <source>
        <strain evidence="6">AP01</strain>
        <tissue evidence="6">Mycelium</tissue>
    </source>
</reference>
<feature type="compositionally biased region" description="Low complexity" evidence="3">
    <location>
        <begin position="57"/>
        <end position="86"/>
    </location>
</feature>
<dbReference type="CDD" id="cd12087">
    <property type="entry name" value="TM_EGFR-like"/>
    <property type="match status" value="1"/>
</dbReference>
<dbReference type="EMBL" id="JABCKV010000149">
    <property type="protein sequence ID" value="KAG5642881.1"/>
    <property type="molecule type" value="Genomic_DNA"/>
</dbReference>
<dbReference type="InterPro" id="IPR001452">
    <property type="entry name" value="SH3_domain"/>
</dbReference>
<name>A0A9P7K8Y1_9AGAR</name>